<evidence type="ECO:0000256" key="1">
    <source>
        <dbReference type="SAM" id="Coils"/>
    </source>
</evidence>
<name>A0A077ZZ55_STYLE</name>
<feature type="compositionally biased region" description="Basic and acidic residues" evidence="2">
    <location>
        <begin position="109"/>
        <end position="125"/>
    </location>
</feature>
<dbReference type="InParanoid" id="A0A077ZZ55"/>
<keyword evidence="1" id="KW-0175">Coiled coil</keyword>
<feature type="compositionally biased region" description="Basic residues" evidence="2">
    <location>
        <begin position="169"/>
        <end position="179"/>
    </location>
</feature>
<evidence type="ECO:0000313" key="4">
    <source>
        <dbReference type="Proteomes" id="UP000039865"/>
    </source>
</evidence>
<accession>A0A077ZZ55</accession>
<protein>
    <submittedName>
        <fullName evidence="3">Uncharacterized protein</fullName>
    </submittedName>
</protein>
<feature type="region of interest" description="Disordered" evidence="2">
    <location>
        <begin position="169"/>
        <end position="190"/>
    </location>
</feature>
<feature type="coiled-coil region" evidence="1">
    <location>
        <begin position="59"/>
        <end position="86"/>
    </location>
</feature>
<gene>
    <name evidence="3" type="primary">Contig4908.g5246</name>
    <name evidence="3" type="ORF">STYLEM_4218</name>
</gene>
<keyword evidence="4" id="KW-1185">Reference proteome</keyword>
<feature type="region of interest" description="Disordered" evidence="2">
    <location>
        <begin position="109"/>
        <end position="138"/>
    </location>
</feature>
<evidence type="ECO:0000313" key="3">
    <source>
        <dbReference type="EMBL" id="CDW75231.1"/>
    </source>
</evidence>
<sequence length="384" mass="45645">MEERKLKTLQPKIKLRELKSIQKGEIMFHKTLGSKPNTKSIPSSQLSVNDRDMKKILQLERMFERNERMEKRKQELRARREQRRVLQLALGADSSERIHQFRLIKREIRNPEDIDSKHKSEDQKQSTDAGGASVGGDITKLQKSNNLVKRLIEEYMGEKFDENGQVIPKKRGRGRRRKSSILAEKERMRQKRMYERELQRKIEEGEINESDESLDLAKLQQLDQDRKIMQDLDSKLRQEEDEMREILKDKNWYTAYIQKIISEQHKNDKLVKQTVNELINSSQDINSNRIEQEQNQIQQSSERSNYYSYLKKQLRLIDEQSECLNDKQRSIRYCMIQTPDQIKFHLEKVKTQLGKTSEALDDMKMIINIKKELGDLSGKNFNDY</sequence>
<reference evidence="3 4" key="1">
    <citation type="submission" date="2014-06" db="EMBL/GenBank/DDBJ databases">
        <authorList>
            <person name="Swart Estienne"/>
        </authorList>
    </citation>
    <scope>NUCLEOTIDE SEQUENCE [LARGE SCALE GENOMIC DNA]</scope>
    <source>
        <strain evidence="3 4">130c</strain>
    </source>
</reference>
<evidence type="ECO:0000256" key="2">
    <source>
        <dbReference type="SAM" id="MobiDB-lite"/>
    </source>
</evidence>
<dbReference type="Proteomes" id="UP000039865">
    <property type="component" value="Unassembled WGS sequence"/>
</dbReference>
<dbReference type="AlphaFoldDB" id="A0A077ZZ55"/>
<organism evidence="3 4">
    <name type="scientific">Stylonychia lemnae</name>
    <name type="common">Ciliate</name>
    <dbReference type="NCBI Taxonomy" id="5949"/>
    <lineage>
        <taxon>Eukaryota</taxon>
        <taxon>Sar</taxon>
        <taxon>Alveolata</taxon>
        <taxon>Ciliophora</taxon>
        <taxon>Intramacronucleata</taxon>
        <taxon>Spirotrichea</taxon>
        <taxon>Stichotrichia</taxon>
        <taxon>Sporadotrichida</taxon>
        <taxon>Oxytrichidae</taxon>
        <taxon>Stylonychinae</taxon>
        <taxon>Stylonychia</taxon>
    </lineage>
</organism>
<feature type="coiled-coil region" evidence="1">
    <location>
        <begin position="222"/>
        <end position="249"/>
    </location>
</feature>
<dbReference type="EMBL" id="CCKQ01004095">
    <property type="protein sequence ID" value="CDW75231.1"/>
    <property type="molecule type" value="Genomic_DNA"/>
</dbReference>
<proteinExistence type="predicted"/>